<evidence type="ECO:0000256" key="1">
    <source>
        <dbReference type="ARBA" id="ARBA00008894"/>
    </source>
</evidence>
<dbReference type="InterPro" id="IPR032675">
    <property type="entry name" value="LRR_dom_sf"/>
</dbReference>
<dbReference type="InterPro" id="IPR058922">
    <property type="entry name" value="WHD_DRP"/>
</dbReference>
<dbReference type="FunFam" id="1.10.8.430:FF:000003">
    <property type="entry name" value="Probable disease resistance protein At5g66910"/>
    <property type="match status" value="1"/>
</dbReference>
<dbReference type="FunFam" id="3.40.50.300:FF:001091">
    <property type="entry name" value="Probable disease resistance protein At1g61300"/>
    <property type="match status" value="1"/>
</dbReference>
<dbReference type="GO" id="GO:0006952">
    <property type="term" value="P:defense response"/>
    <property type="evidence" value="ECO:0007669"/>
    <property type="project" value="UniProtKB-KW"/>
</dbReference>
<reference evidence="9" key="1">
    <citation type="journal article" date="2023" name="Plant J.">
        <title>Genome sequences and population genomics provide insights into the demographic history, inbreeding, and mutation load of two 'living fossil' tree species of Dipteronia.</title>
        <authorList>
            <person name="Feng Y."/>
            <person name="Comes H.P."/>
            <person name="Chen J."/>
            <person name="Zhu S."/>
            <person name="Lu R."/>
            <person name="Zhang X."/>
            <person name="Li P."/>
            <person name="Qiu J."/>
            <person name="Olsen K.M."/>
            <person name="Qiu Y."/>
        </authorList>
    </citation>
    <scope>NUCLEOTIDE SEQUENCE</scope>
    <source>
        <strain evidence="9">KIB01</strain>
    </source>
</reference>
<dbReference type="AlphaFoldDB" id="A0AAD9WR80"/>
<feature type="domain" description="Disease resistance protein winged helix" evidence="8">
    <location>
        <begin position="409"/>
        <end position="476"/>
    </location>
</feature>
<organism evidence="9 10">
    <name type="scientific">Dipteronia dyeriana</name>
    <dbReference type="NCBI Taxonomy" id="168575"/>
    <lineage>
        <taxon>Eukaryota</taxon>
        <taxon>Viridiplantae</taxon>
        <taxon>Streptophyta</taxon>
        <taxon>Embryophyta</taxon>
        <taxon>Tracheophyta</taxon>
        <taxon>Spermatophyta</taxon>
        <taxon>Magnoliopsida</taxon>
        <taxon>eudicotyledons</taxon>
        <taxon>Gunneridae</taxon>
        <taxon>Pentapetalae</taxon>
        <taxon>rosids</taxon>
        <taxon>malvids</taxon>
        <taxon>Sapindales</taxon>
        <taxon>Sapindaceae</taxon>
        <taxon>Hippocastanoideae</taxon>
        <taxon>Acereae</taxon>
        <taxon>Dipteronia</taxon>
    </lineage>
</organism>
<gene>
    <name evidence="9" type="ORF">Ddye_027262</name>
</gene>
<evidence type="ECO:0000313" key="9">
    <source>
        <dbReference type="EMBL" id="KAK2639467.1"/>
    </source>
</evidence>
<dbReference type="Proteomes" id="UP001280121">
    <property type="component" value="Unassembled WGS sequence"/>
</dbReference>
<feature type="domain" description="NB-ARC" evidence="7">
    <location>
        <begin position="157"/>
        <end position="321"/>
    </location>
</feature>
<dbReference type="InterPro" id="IPR042197">
    <property type="entry name" value="Apaf_helical"/>
</dbReference>
<dbReference type="InterPro" id="IPR036388">
    <property type="entry name" value="WH-like_DNA-bd_sf"/>
</dbReference>
<keyword evidence="5" id="KW-0611">Plant defense</keyword>
<evidence type="ECO:0000256" key="3">
    <source>
        <dbReference type="ARBA" id="ARBA00022737"/>
    </source>
</evidence>
<evidence type="ECO:0000313" key="10">
    <source>
        <dbReference type="Proteomes" id="UP001280121"/>
    </source>
</evidence>
<dbReference type="InterPro" id="IPR027417">
    <property type="entry name" value="P-loop_NTPase"/>
</dbReference>
<dbReference type="EMBL" id="JANJYI010000008">
    <property type="protein sequence ID" value="KAK2639467.1"/>
    <property type="molecule type" value="Genomic_DNA"/>
</dbReference>
<dbReference type="Gene3D" id="1.10.10.10">
    <property type="entry name" value="Winged helix-like DNA-binding domain superfamily/Winged helix DNA-binding domain"/>
    <property type="match status" value="1"/>
</dbReference>
<sequence length="600" mass="67470">MEVAAAILGSAVTEAGRSLCGSFPSIKNFISFQSNLTTLEKEMKSLVDLKNKVIEDVDYSSDSQMTQWLREVQQILLEVTSVQARMTVSNQKVCGCFFNCSERYRLSKETARMLKEVERLLKEGDISVKMVGWNYLAKAVEHIPGPSIANQTTASQNLAKVMDLLKDDDVLRIGVWGMGGIGKTTLVQNLNNQLKGSSSTHQFGIVMWATVSQNLDTKKVQIQLAERLNLKASMEESVQRLAIRLHERLQKEKFLLILDDVWEPIDLDSLGIPQSKAHIGSKIILTSRFLDVCREMKIDKEVKVEVLNDEESWQLFTVNAGKVATSEHIEPIARSVARECSGLPLAITIVGSIMRGKTMIELWKDALNGLQRSVPNIKGIENKVYRPLKWSYDSLQGKNIKPCFLYCCLYPEDFSIDVSELVKCWLGEGLIDQQQNYEDSYNRGIALIENLKDSCLLELGANEGTVKLHDVVRDVAIWISSTMEDGCKSIVRSGIGLSRISEVEMSEFLKRVSYMNNNITVLPDCEICCPETLSLLLQGNRILSRIPDRFLQAFESLKVLNLSETRIRSLPQSILELGDLRILLLKKCFYLEELPTTSSA</sequence>
<keyword evidence="3" id="KW-0677">Repeat</keyword>
<dbReference type="FunFam" id="1.10.10.10:FF:000322">
    <property type="entry name" value="Probable disease resistance protein At1g63360"/>
    <property type="match status" value="1"/>
</dbReference>
<dbReference type="SUPFAM" id="SSF52058">
    <property type="entry name" value="L domain-like"/>
    <property type="match status" value="1"/>
</dbReference>
<dbReference type="PANTHER" id="PTHR33463:SF202">
    <property type="entry name" value="NB-ARC DOMAIN-CONTAINING PROTEIN"/>
    <property type="match status" value="1"/>
</dbReference>
<dbReference type="PRINTS" id="PR00364">
    <property type="entry name" value="DISEASERSIST"/>
</dbReference>
<evidence type="ECO:0000256" key="6">
    <source>
        <dbReference type="ARBA" id="ARBA00022840"/>
    </source>
</evidence>
<name>A0AAD9WR80_9ROSI</name>
<dbReference type="InterPro" id="IPR002182">
    <property type="entry name" value="NB-ARC"/>
</dbReference>
<evidence type="ECO:0000256" key="2">
    <source>
        <dbReference type="ARBA" id="ARBA00022614"/>
    </source>
</evidence>
<proteinExistence type="inferred from homology"/>
<comment type="similarity">
    <text evidence="1">Belongs to the disease resistance NB-LRR family.</text>
</comment>
<dbReference type="GO" id="GO:0005524">
    <property type="term" value="F:ATP binding"/>
    <property type="evidence" value="ECO:0007669"/>
    <property type="project" value="UniProtKB-KW"/>
</dbReference>
<accession>A0AAD9WR80</accession>
<keyword evidence="10" id="KW-1185">Reference proteome</keyword>
<keyword evidence="4" id="KW-0547">Nucleotide-binding</keyword>
<dbReference type="InterPro" id="IPR050905">
    <property type="entry name" value="Plant_NBS-LRR"/>
</dbReference>
<dbReference type="Gene3D" id="1.10.8.430">
    <property type="entry name" value="Helical domain of apoptotic protease-activating factors"/>
    <property type="match status" value="1"/>
</dbReference>
<dbReference type="PANTHER" id="PTHR33463">
    <property type="entry name" value="NB-ARC DOMAIN-CONTAINING PROTEIN-RELATED"/>
    <property type="match status" value="1"/>
</dbReference>
<dbReference type="SUPFAM" id="SSF52540">
    <property type="entry name" value="P-loop containing nucleoside triphosphate hydrolases"/>
    <property type="match status" value="1"/>
</dbReference>
<dbReference type="Pfam" id="PF00931">
    <property type="entry name" value="NB-ARC"/>
    <property type="match status" value="1"/>
</dbReference>
<protein>
    <submittedName>
        <fullName evidence="9">Uncharacterized protein</fullName>
    </submittedName>
</protein>
<keyword evidence="6" id="KW-0067">ATP-binding</keyword>
<dbReference type="GO" id="GO:0043531">
    <property type="term" value="F:ADP binding"/>
    <property type="evidence" value="ECO:0007669"/>
    <property type="project" value="InterPro"/>
</dbReference>
<evidence type="ECO:0000256" key="5">
    <source>
        <dbReference type="ARBA" id="ARBA00022821"/>
    </source>
</evidence>
<keyword evidence="2" id="KW-0433">Leucine-rich repeat</keyword>
<evidence type="ECO:0000259" key="7">
    <source>
        <dbReference type="Pfam" id="PF00931"/>
    </source>
</evidence>
<evidence type="ECO:0000259" key="8">
    <source>
        <dbReference type="Pfam" id="PF23559"/>
    </source>
</evidence>
<evidence type="ECO:0000256" key="4">
    <source>
        <dbReference type="ARBA" id="ARBA00022741"/>
    </source>
</evidence>
<dbReference type="Pfam" id="PF23559">
    <property type="entry name" value="WHD_DRP"/>
    <property type="match status" value="1"/>
</dbReference>
<dbReference type="Gene3D" id="3.80.10.10">
    <property type="entry name" value="Ribonuclease Inhibitor"/>
    <property type="match status" value="1"/>
</dbReference>
<comment type="caution">
    <text evidence="9">The sequence shown here is derived from an EMBL/GenBank/DDBJ whole genome shotgun (WGS) entry which is preliminary data.</text>
</comment>
<dbReference type="Gene3D" id="3.40.50.300">
    <property type="entry name" value="P-loop containing nucleotide triphosphate hydrolases"/>
    <property type="match status" value="1"/>
</dbReference>